<gene>
    <name evidence="2" type="ORF">RTCCBAU85039_3758</name>
    <name evidence="3" type="ORF">SAMN05216228_101651</name>
</gene>
<dbReference type="SUPFAM" id="SSF51126">
    <property type="entry name" value="Pectin lyase-like"/>
    <property type="match status" value="1"/>
</dbReference>
<proteinExistence type="predicted"/>
<dbReference type="EMBL" id="FOCV01000016">
    <property type="protein sequence ID" value="SEO37727.1"/>
    <property type="molecule type" value="Genomic_DNA"/>
</dbReference>
<evidence type="ECO:0000313" key="3">
    <source>
        <dbReference type="EMBL" id="SEO37727.1"/>
    </source>
</evidence>
<evidence type="ECO:0000313" key="5">
    <source>
        <dbReference type="Proteomes" id="UP000198939"/>
    </source>
</evidence>
<keyword evidence="1" id="KW-0732">Signal</keyword>
<dbReference type="Proteomes" id="UP000198939">
    <property type="component" value="Unassembled WGS sequence"/>
</dbReference>
<evidence type="ECO:0000256" key="1">
    <source>
        <dbReference type="SAM" id="SignalP"/>
    </source>
</evidence>
<dbReference type="Gene3D" id="2.160.20.10">
    <property type="entry name" value="Single-stranded right-handed beta-helix, Pectin lyase-like"/>
    <property type="match status" value="1"/>
</dbReference>
<dbReference type="Proteomes" id="UP000183063">
    <property type="component" value="Unassembled WGS sequence"/>
</dbReference>
<sequence length="471" mass="50386">MTCEIWKACMCHHLMATMLGFAGFLGSVDLAHSATINVAPKNDGRDEGLTIQQALRMAQPGDTIALAPGTYMQDFRSVRDGKLGKPITIEGSLASVVKGGGQPRIVEVNHSYIELRNFTIDGHFESANTKKSYRDKLLYVIGSTPGKALTGLRVLGMDIRNAGGECVRLRYQARQNEIAYSRISSCGRFDFSFNDGGKNGEGIYIGTAPEQLGGRGAPDSAIDHSDRNRVHDNVIATAGNECVDIKEGSSGNIVEKNSCTGQKDPNSGGFDSRGNGNVFRYNLVYDVVGAGVRLGGDEETDGINNDVYGNTFRNVGVGLIRAQRAPQGKICENISQDNKVVSTNSIGKTLHPTGPCNGPKTTADLRTKSTVATNQTKVAKKVEKGDKPLSCGPSVAGCVIGRLEGDDRNRIKIVDASDVVLRGHHLILADAIGPDGKNVPLKALAGKLVRIEYTSIEKKRFAGARIIEVVN</sequence>
<name>A0A1H8P7E8_9HYPH</name>
<dbReference type="EMBL" id="FNXB01000019">
    <property type="protein sequence ID" value="SEI02105.1"/>
    <property type="molecule type" value="Genomic_DNA"/>
</dbReference>
<evidence type="ECO:0000313" key="4">
    <source>
        <dbReference type="Proteomes" id="UP000183063"/>
    </source>
</evidence>
<feature type="chain" id="PRO_5030029691" evidence="1">
    <location>
        <begin position="23"/>
        <end position="471"/>
    </location>
</feature>
<dbReference type="InterPro" id="IPR012334">
    <property type="entry name" value="Pectin_lyas_fold"/>
</dbReference>
<feature type="signal peptide" evidence="1">
    <location>
        <begin position="1"/>
        <end position="22"/>
    </location>
</feature>
<reference evidence="4" key="3">
    <citation type="submission" date="2016-10" db="EMBL/GenBank/DDBJ databases">
        <authorList>
            <person name="Wibberg D."/>
        </authorList>
    </citation>
    <scope>NUCLEOTIDE SEQUENCE [LARGE SCALE GENOMIC DNA]</scope>
</reference>
<dbReference type="InterPro" id="IPR011050">
    <property type="entry name" value="Pectin_lyase_fold/virulence"/>
</dbReference>
<keyword evidence="5" id="KW-1185">Reference proteome</keyword>
<reference evidence="2" key="1">
    <citation type="submission" date="2016-10" db="EMBL/GenBank/DDBJ databases">
        <authorList>
            <person name="de Groot N.N."/>
        </authorList>
    </citation>
    <scope>NUCLEOTIDE SEQUENCE [LARGE SCALE GENOMIC DNA]</scope>
    <source>
        <strain evidence="2">CCBAU85039</strain>
    </source>
</reference>
<dbReference type="STRING" id="501024.RTCCBAU85039_3758"/>
<dbReference type="SMART" id="SM00710">
    <property type="entry name" value="PbH1"/>
    <property type="match status" value="5"/>
</dbReference>
<dbReference type="RefSeq" id="WP_072377626.1">
    <property type="nucleotide sequence ID" value="NZ_FNXB01000019.1"/>
</dbReference>
<protein>
    <submittedName>
        <fullName evidence="2">Nitrous oxide reductase family maturation protein NosD</fullName>
    </submittedName>
    <submittedName>
        <fullName evidence="3">Right handed beta helix region</fullName>
    </submittedName>
</protein>
<reference evidence="3 5" key="2">
    <citation type="submission" date="2016-10" db="EMBL/GenBank/DDBJ databases">
        <authorList>
            <person name="Varghese N."/>
            <person name="Submissions S."/>
        </authorList>
    </citation>
    <scope>NUCLEOTIDE SEQUENCE [LARGE SCALE GENOMIC DNA]</scope>
    <source>
        <strain evidence="3 5">CGMCC 1.7071</strain>
    </source>
</reference>
<dbReference type="OrthoDB" id="9762467at2"/>
<accession>A0A1H8P7E8</accession>
<organism evidence="2 4">
    <name type="scientific">Rhizobium tibeticum</name>
    <dbReference type="NCBI Taxonomy" id="501024"/>
    <lineage>
        <taxon>Bacteria</taxon>
        <taxon>Pseudomonadati</taxon>
        <taxon>Pseudomonadota</taxon>
        <taxon>Alphaproteobacteria</taxon>
        <taxon>Hyphomicrobiales</taxon>
        <taxon>Rhizobiaceae</taxon>
        <taxon>Rhizobium/Agrobacterium group</taxon>
        <taxon>Rhizobium</taxon>
    </lineage>
</organism>
<dbReference type="InterPro" id="IPR006626">
    <property type="entry name" value="PbH1"/>
</dbReference>
<dbReference type="AlphaFoldDB" id="A0A1H8P7E8"/>
<evidence type="ECO:0000313" key="2">
    <source>
        <dbReference type="EMBL" id="SEI02105.1"/>
    </source>
</evidence>